<dbReference type="Pfam" id="PF12412">
    <property type="entry name" value="DUF3667"/>
    <property type="match status" value="1"/>
</dbReference>
<keyword evidence="1" id="KW-0812">Transmembrane</keyword>
<keyword evidence="1" id="KW-0472">Membrane</keyword>
<evidence type="ECO:0000313" key="2">
    <source>
        <dbReference type="EMBL" id="SFN57448.1"/>
    </source>
</evidence>
<feature type="transmembrane region" description="Helical" evidence="1">
    <location>
        <begin position="147"/>
        <end position="170"/>
    </location>
</feature>
<evidence type="ECO:0008006" key="4">
    <source>
        <dbReference type="Google" id="ProtNLM"/>
    </source>
</evidence>
<gene>
    <name evidence="2" type="ORF">SAMN05444143_1252</name>
</gene>
<protein>
    <recommendedName>
        <fullName evidence="4">DUF3667 domain-containing protein</fullName>
    </recommendedName>
</protein>
<feature type="transmembrane region" description="Helical" evidence="1">
    <location>
        <begin position="72"/>
        <end position="93"/>
    </location>
</feature>
<dbReference type="AlphaFoldDB" id="A0A1I5A4Y1"/>
<organism evidence="2 3">
    <name type="scientific">Flavobacterium succinicans</name>
    <dbReference type="NCBI Taxonomy" id="29536"/>
    <lineage>
        <taxon>Bacteria</taxon>
        <taxon>Pseudomonadati</taxon>
        <taxon>Bacteroidota</taxon>
        <taxon>Flavobacteriia</taxon>
        <taxon>Flavobacteriales</taxon>
        <taxon>Flavobacteriaceae</taxon>
        <taxon>Flavobacterium</taxon>
    </lineage>
</organism>
<feature type="transmembrane region" description="Helical" evidence="1">
    <location>
        <begin position="211"/>
        <end position="232"/>
    </location>
</feature>
<dbReference type="eggNOG" id="COG1566">
    <property type="taxonomic scope" value="Bacteria"/>
</dbReference>
<keyword evidence="3" id="KW-1185">Reference proteome</keyword>
<sequence length="238" mass="27407">MNCKNCNTEINSKFCPDCGQPTDLKRIDGHYIIHEIEHVLHFERGILYTVRGLVTKPGQNIRNYLSENRSRLVKPIIFIIVTSLIYTLISHFFHIEEEYVNYKGLEKSSIGTILKWIQGNYGYASILTGIFIAIWLKVFFRKYGYNFFELLIMLCFVQGISMLIFAVFAFAQGLLHFKLLKVAGIIGVIYVIWAIGNFFEAKRIGNYFKALISFLLGTITFYIIIFAIGITIDVLTKN</sequence>
<dbReference type="Proteomes" id="UP000182961">
    <property type="component" value="Unassembled WGS sequence"/>
</dbReference>
<dbReference type="InterPro" id="IPR022134">
    <property type="entry name" value="DUF3667"/>
</dbReference>
<dbReference type="RefSeq" id="WP_024982721.1">
    <property type="nucleotide sequence ID" value="NZ_FOUT01000025.1"/>
</dbReference>
<accession>A0A1I5A4Y1</accession>
<name>A0A1I5A4Y1_9FLAO</name>
<reference evidence="3" key="1">
    <citation type="submission" date="2016-10" db="EMBL/GenBank/DDBJ databases">
        <authorList>
            <person name="Varghese N."/>
            <person name="Submissions S."/>
        </authorList>
    </citation>
    <scope>NUCLEOTIDE SEQUENCE [LARGE SCALE GENOMIC DNA]</scope>
    <source>
        <strain evidence="3">DSM 4002</strain>
    </source>
</reference>
<evidence type="ECO:0000313" key="3">
    <source>
        <dbReference type="Proteomes" id="UP000182961"/>
    </source>
</evidence>
<proteinExistence type="predicted"/>
<feature type="transmembrane region" description="Helical" evidence="1">
    <location>
        <begin position="121"/>
        <end position="140"/>
    </location>
</feature>
<dbReference type="EMBL" id="FOUT01000025">
    <property type="protein sequence ID" value="SFN57448.1"/>
    <property type="molecule type" value="Genomic_DNA"/>
</dbReference>
<feature type="transmembrane region" description="Helical" evidence="1">
    <location>
        <begin position="182"/>
        <end position="199"/>
    </location>
</feature>
<evidence type="ECO:0000256" key="1">
    <source>
        <dbReference type="SAM" id="Phobius"/>
    </source>
</evidence>
<keyword evidence="1" id="KW-1133">Transmembrane helix</keyword>